<dbReference type="AlphaFoldDB" id="A0A0C9VU99"/>
<sequence length="133" mass="14892">MYLNNPSRTTQIFSQSNSPFELLPVLNKIFHVSTLPEGVCFKEMYQTRFPGSIRLKSYAARPLLPALLSPPTARKREGVVEVLNAFLSRISSSSAIQANKIWNYTLSSQKTGLIKLSVSFSETSRPTRQGMSH</sequence>
<evidence type="ECO:0000313" key="2">
    <source>
        <dbReference type="Proteomes" id="UP000054279"/>
    </source>
</evidence>
<gene>
    <name evidence="1" type="ORF">M422DRAFT_250298</name>
</gene>
<protein>
    <submittedName>
        <fullName evidence="1">Uncharacterized protein</fullName>
    </submittedName>
</protein>
<dbReference type="OrthoDB" id="2117591at2759"/>
<keyword evidence="2" id="KW-1185">Reference proteome</keyword>
<dbReference type="EMBL" id="KN837108">
    <property type="protein sequence ID" value="KIJ46252.1"/>
    <property type="molecule type" value="Genomic_DNA"/>
</dbReference>
<dbReference type="Proteomes" id="UP000054279">
    <property type="component" value="Unassembled WGS sequence"/>
</dbReference>
<organism evidence="1 2">
    <name type="scientific">Sphaerobolus stellatus (strain SS14)</name>
    <dbReference type="NCBI Taxonomy" id="990650"/>
    <lineage>
        <taxon>Eukaryota</taxon>
        <taxon>Fungi</taxon>
        <taxon>Dikarya</taxon>
        <taxon>Basidiomycota</taxon>
        <taxon>Agaricomycotina</taxon>
        <taxon>Agaricomycetes</taxon>
        <taxon>Phallomycetidae</taxon>
        <taxon>Geastrales</taxon>
        <taxon>Sphaerobolaceae</taxon>
        <taxon>Sphaerobolus</taxon>
    </lineage>
</organism>
<evidence type="ECO:0000313" key="1">
    <source>
        <dbReference type="EMBL" id="KIJ46252.1"/>
    </source>
</evidence>
<name>A0A0C9VU99_SPHS4</name>
<dbReference type="HOGENOM" id="CLU_1908041_0_0_1"/>
<accession>A0A0C9VU99</accession>
<reference evidence="1 2" key="1">
    <citation type="submission" date="2014-06" db="EMBL/GenBank/DDBJ databases">
        <title>Evolutionary Origins and Diversification of the Mycorrhizal Mutualists.</title>
        <authorList>
            <consortium name="DOE Joint Genome Institute"/>
            <consortium name="Mycorrhizal Genomics Consortium"/>
            <person name="Kohler A."/>
            <person name="Kuo A."/>
            <person name="Nagy L.G."/>
            <person name="Floudas D."/>
            <person name="Copeland A."/>
            <person name="Barry K.W."/>
            <person name="Cichocki N."/>
            <person name="Veneault-Fourrey C."/>
            <person name="LaButti K."/>
            <person name="Lindquist E.A."/>
            <person name="Lipzen A."/>
            <person name="Lundell T."/>
            <person name="Morin E."/>
            <person name="Murat C."/>
            <person name="Riley R."/>
            <person name="Ohm R."/>
            <person name="Sun H."/>
            <person name="Tunlid A."/>
            <person name="Henrissat B."/>
            <person name="Grigoriev I.V."/>
            <person name="Hibbett D.S."/>
            <person name="Martin F."/>
        </authorList>
    </citation>
    <scope>NUCLEOTIDE SEQUENCE [LARGE SCALE GENOMIC DNA]</scope>
    <source>
        <strain evidence="1 2">SS14</strain>
    </source>
</reference>
<proteinExistence type="predicted"/>